<dbReference type="Gene3D" id="3.40.50.150">
    <property type="entry name" value="Vaccinia Virus protein VP39"/>
    <property type="match status" value="1"/>
</dbReference>
<comment type="subcellular location">
    <subcellularLocation>
        <location evidence="1">Cytoplasm</location>
    </subcellularLocation>
</comment>
<keyword evidence="4 8" id="KW-0489">Methyltransferase</keyword>
<comment type="similarity">
    <text evidence="8">Belongs to the class I-like SAM-binding methyltransferase superfamily. RsmB/NOP family.</text>
</comment>
<dbReference type="InterPro" id="IPR035926">
    <property type="entry name" value="NusB-like_sf"/>
</dbReference>
<keyword evidence="6 8" id="KW-0949">S-adenosyl-L-methionine</keyword>
<dbReference type="GO" id="GO:0006355">
    <property type="term" value="P:regulation of DNA-templated transcription"/>
    <property type="evidence" value="ECO:0007669"/>
    <property type="project" value="InterPro"/>
</dbReference>
<evidence type="ECO:0000256" key="9">
    <source>
        <dbReference type="SAM" id="MobiDB-lite"/>
    </source>
</evidence>
<proteinExistence type="inferred from homology"/>
<evidence type="ECO:0000256" key="1">
    <source>
        <dbReference type="ARBA" id="ARBA00004496"/>
    </source>
</evidence>
<dbReference type="PANTHER" id="PTHR22807">
    <property type="entry name" value="NOP2 YEAST -RELATED NOL1/NOP2/FMU SUN DOMAIN-CONTAINING"/>
    <property type="match status" value="1"/>
</dbReference>
<keyword evidence="7 8" id="KW-0694">RNA-binding</keyword>
<feature type="active site" description="Nucleophile" evidence="8">
    <location>
        <position position="462"/>
    </location>
</feature>
<evidence type="ECO:0000313" key="12">
    <source>
        <dbReference type="Proteomes" id="UP001151529"/>
    </source>
</evidence>
<dbReference type="NCBIfam" id="NF011494">
    <property type="entry name" value="PRK14902.1"/>
    <property type="match status" value="1"/>
</dbReference>
<dbReference type="Pfam" id="PF01029">
    <property type="entry name" value="NusB"/>
    <property type="match status" value="1"/>
</dbReference>
<feature type="domain" description="SAM-dependent MTase RsmB/NOP-type" evidence="10">
    <location>
        <begin position="247"/>
        <end position="523"/>
    </location>
</feature>
<evidence type="ECO:0000256" key="3">
    <source>
        <dbReference type="ARBA" id="ARBA00022552"/>
    </source>
</evidence>
<dbReference type="FunFam" id="1.10.940.10:FF:000005">
    <property type="entry name" value="Ribosomal RNA small subunit methyltransferase B"/>
    <property type="match status" value="1"/>
</dbReference>
<evidence type="ECO:0000256" key="7">
    <source>
        <dbReference type="ARBA" id="ARBA00022884"/>
    </source>
</evidence>
<evidence type="ECO:0000313" key="11">
    <source>
        <dbReference type="EMBL" id="KAJ6751817.1"/>
    </source>
</evidence>
<dbReference type="CDD" id="cd02440">
    <property type="entry name" value="AdoMet_MTases"/>
    <property type="match status" value="1"/>
</dbReference>
<dbReference type="InterPro" id="IPR023267">
    <property type="entry name" value="RCMT"/>
</dbReference>
<keyword evidence="5 8" id="KW-0808">Transferase</keyword>
<evidence type="ECO:0000256" key="6">
    <source>
        <dbReference type="ARBA" id="ARBA00022691"/>
    </source>
</evidence>
<dbReference type="InterPro" id="IPR029063">
    <property type="entry name" value="SAM-dependent_MTases_sf"/>
</dbReference>
<feature type="region of interest" description="Disordered" evidence="9">
    <location>
        <begin position="19"/>
        <end position="50"/>
    </location>
</feature>
<dbReference type="SUPFAM" id="SSF48013">
    <property type="entry name" value="NusB-like"/>
    <property type="match status" value="1"/>
</dbReference>
<feature type="binding site" evidence="8">
    <location>
        <position position="363"/>
    </location>
    <ligand>
        <name>S-adenosyl-L-methionine</name>
        <dbReference type="ChEBI" id="CHEBI:59789"/>
    </ligand>
</feature>
<dbReference type="FunFam" id="3.30.70.1170:FF:000003">
    <property type="entry name" value="16S rRNA (Cytosine(967)-C(5))-methyltransferase RsmB"/>
    <property type="match status" value="1"/>
</dbReference>
<dbReference type="GO" id="GO:0005737">
    <property type="term" value="C:cytoplasm"/>
    <property type="evidence" value="ECO:0007669"/>
    <property type="project" value="UniProtKB-SubCell"/>
</dbReference>
<feature type="binding site" evidence="8">
    <location>
        <position position="409"/>
    </location>
    <ligand>
        <name>S-adenosyl-L-methionine</name>
        <dbReference type="ChEBI" id="CHEBI:59789"/>
    </ligand>
</feature>
<dbReference type="InterPro" id="IPR001678">
    <property type="entry name" value="MeTrfase_RsmB-F_NOP2_dom"/>
</dbReference>
<dbReference type="Gene3D" id="3.30.70.1170">
    <property type="entry name" value="Sun protein, domain 3"/>
    <property type="match status" value="1"/>
</dbReference>
<dbReference type="GO" id="GO:0006364">
    <property type="term" value="P:rRNA processing"/>
    <property type="evidence" value="ECO:0007669"/>
    <property type="project" value="UniProtKB-KW"/>
</dbReference>
<dbReference type="PRINTS" id="PR02009">
    <property type="entry name" value="RCMTFMUVIRPL"/>
</dbReference>
<keyword evidence="2" id="KW-0963">Cytoplasm</keyword>
<reference evidence="11" key="1">
    <citation type="submission" date="2022-11" db="EMBL/GenBank/DDBJ databases">
        <authorList>
            <person name="Hyden B.L."/>
            <person name="Feng K."/>
            <person name="Yates T."/>
            <person name="Jawdy S."/>
            <person name="Smart L.B."/>
            <person name="Muchero W."/>
        </authorList>
    </citation>
    <scope>NUCLEOTIDE SEQUENCE</scope>
    <source>
        <tissue evidence="11">Shoot tip</tissue>
    </source>
</reference>
<dbReference type="GO" id="GO:0001510">
    <property type="term" value="P:RNA methylation"/>
    <property type="evidence" value="ECO:0007669"/>
    <property type="project" value="InterPro"/>
</dbReference>
<accession>A0A9Q0VNH6</accession>
<dbReference type="InterPro" id="IPR049560">
    <property type="entry name" value="MeTrfase_RsmB-F_NOP2_cat"/>
</dbReference>
<keyword evidence="12" id="KW-1185">Reference proteome</keyword>
<keyword evidence="3" id="KW-0698">rRNA processing</keyword>
<dbReference type="InterPro" id="IPR006027">
    <property type="entry name" value="NusB_RsmB_TIM44"/>
</dbReference>
<dbReference type="Pfam" id="PF22458">
    <property type="entry name" value="RsmF-B_ferredox"/>
    <property type="match status" value="1"/>
</dbReference>
<dbReference type="InterPro" id="IPR023268">
    <property type="entry name" value="RCMT_RsmB-rel_pln"/>
</dbReference>
<evidence type="ECO:0000256" key="4">
    <source>
        <dbReference type="ARBA" id="ARBA00022603"/>
    </source>
</evidence>
<feature type="binding site" evidence="8">
    <location>
        <begin position="339"/>
        <end position="345"/>
    </location>
    <ligand>
        <name>S-adenosyl-L-methionine</name>
        <dbReference type="ChEBI" id="CHEBI:59789"/>
    </ligand>
</feature>
<sequence>MAQVLSLHVFFSAERHKVGPSKPLKRIHNPKTSLSTHRKGPQSPMRKTQKLNLQVSPHRAVSAVRLMRIEMGGAFADLLNDKGKGSGDNEMGYVERTLGFRTKNLDDRDLRLVTDIVGGTIRWRRYLDYLIGSLCHDDKAFRSMEPLLLQILRIGFYEIVKLDMPSYAVVDENVRLAKVSLRPGAGNMVNGILRKLVLLKESNSLPLPKLEGDDRAQARALAILYSHPVWMVRRWTKHLGQEKAIKLMMWNNDDPSFSLRANSGKGVTRADLVMQFNMLKVPHELSSHLDHFVRVKTGLQSIIQAGLLKQGLCAVQDESAGLIVSVVNPQPGDSIVDCCAAPGGKTLYMASQMQGQGMLYAIDINKGRLRILKETAKLHQVDGVITTIPSDLRTFAESCQLKSDKVLLDAPCSGLGVLSKRADLRWNRRLEDLEELKKLQEELLDAASILVKPGGILVYSTCSIDPEENEERVDAFLLRHPEFRIDPVDRYVPPGFVTKRGFYSSDPVKHSMDGAFAARLIRTLSLILGSTMDFGNMEIWMSLVCEWPVRNGSGPYQMLQTCEILYQEMPLERCLRSSTNNPNEFSSTRRRRRSGLCTLTRSWNDLSA</sequence>
<feature type="binding site" evidence="8">
    <location>
        <position position="391"/>
    </location>
    <ligand>
        <name>S-adenosyl-L-methionine</name>
        <dbReference type="ChEBI" id="CHEBI:59789"/>
    </ligand>
</feature>
<evidence type="ECO:0000259" key="10">
    <source>
        <dbReference type="PROSITE" id="PS51686"/>
    </source>
</evidence>
<protein>
    <recommendedName>
        <fullName evidence="10">SAM-dependent MTase RsmB/NOP-type domain-containing protein</fullName>
    </recommendedName>
</protein>
<dbReference type="PRINTS" id="PR02008">
    <property type="entry name" value="RCMTFAMILY"/>
</dbReference>
<name>A0A9Q0VNH6_SALVM</name>
<dbReference type="AlphaFoldDB" id="A0A9Q0VNH6"/>
<dbReference type="GO" id="GO:0003723">
    <property type="term" value="F:RNA binding"/>
    <property type="evidence" value="ECO:0007669"/>
    <property type="project" value="UniProtKB-UniRule"/>
</dbReference>
<comment type="caution">
    <text evidence="11">The sequence shown here is derived from an EMBL/GenBank/DDBJ whole genome shotgun (WGS) entry which is preliminary data.</text>
</comment>
<dbReference type="GO" id="GO:0008173">
    <property type="term" value="F:RNA methyltransferase activity"/>
    <property type="evidence" value="ECO:0007669"/>
    <property type="project" value="InterPro"/>
</dbReference>
<dbReference type="SUPFAM" id="SSF53335">
    <property type="entry name" value="S-adenosyl-L-methionine-dependent methyltransferases"/>
    <property type="match status" value="1"/>
</dbReference>
<organism evidence="11 12">
    <name type="scientific">Salix viminalis</name>
    <name type="common">Common osier</name>
    <name type="synonym">Basket willow</name>
    <dbReference type="NCBI Taxonomy" id="40686"/>
    <lineage>
        <taxon>Eukaryota</taxon>
        <taxon>Viridiplantae</taxon>
        <taxon>Streptophyta</taxon>
        <taxon>Embryophyta</taxon>
        <taxon>Tracheophyta</taxon>
        <taxon>Spermatophyta</taxon>
        <taxon>Magnoliopsida</taxon>
        <taxon>eudicotyledons</taxon>
        <taxon>Gunneridae</taxon>
        <taxon>Pentapetalae</taxon>
        <taxon>rosids</taxon>
        <taxon>fabids</taxon>
        <taxon>Malpighiales</taxon>
        <taxon>Salicaceae</taxon>
        <taxon>Saliceae</taxon>
        <taxon>Salix</taxon>
    </lineage>
</organism>
<dbReference type="EMBL" id="JAPFFL010000001">
    <property type="protein sequence ID" value="KAJ6751817.1"/>
    <property type="molecule type" value="Genomic_DNA"/>
</dbReference>
<dbReference type="OrthoDB" id="427002at2759"/>
<evidence type="ECO:0000256" key="8">
    <source>
        <dbReference type="PROSITE-ProRule" id="PRU01023"/>
    </source>
</evidence>
<evidence type="ECO:0000256" key="2">
    <source>
        <dbReference type="ARBA" id="ARBA00022490"/>
    </source>
</evidence>
<evidence type="ECO:0000256" key="5">
    <source>
        <dbReference type="ARBA" id="ARBA00022679"/>
    </source>
</evidence>
<reference evidence="11" key="2">
    <citation type="journal article" date="2023" name="Int. J. Mol. Sci.">
        <title>De Novo Assembly and Annotation of 11 Diverse Shrub Willow (Salix) Genomes Reveals Novel Gene Organization in Sex-Linked Regions.</title>
        <authorList>
            <person name="Hyden B."/>
            <person name="Feng K."/>
            <person name="Yates T.B."/>
            <person name="Jawdy S."/>
            <person name="Cereghino C."/>
            <person name="Smart L.B."/>
            <person name="Muchero W."/>
        </authorList>
    </citation>
    <scope>NUCLEOTIDE SEQUENCE [LARGE SCALE GENOMIC DNA]</scope>
    <source>
        <tissue evidence="11">Shoot tip</tissue>
    </source>
</reference>
<dbReference type="PANTHER" id="PTHR22807:SF61">
    <property type="entry name" value="NOL1_NOP2_SUN FAMILY PROTEIN _ ANTITERMINATION NUSB DOMAIN-CONTAINING PROTEIN"/>
    <property type="match status" value="1"/>
</dbReference>
<gene>
    <name evidence="11" type="ORF">OIU85_002252</name>
</gene>
<dbReference type="Pfam" id="PF01189">
    <property type="entry name" value="Methyltr_RsmB-F"/>
    <property type="match status" value="1"/>
</dbReference>
<dbReference type="InterPro" id="IPR054728">
    <property type="entry name" value="RsmB-like_ferredoxin"/>
</dbReference>
<dbReference type="FunFam" id="3.40.50.150:FF:000022">
    <property type="entry name" value="Ribosomal RNA small subunit methyltransferase B"/>
    <property type="match status" value="1"/>
</dbReference>
<dbReference type="Gene3D" id="1.10.940.10">
    <property type="entry name" value="NusB-like"/>
    <property type="match status" value="1"/>
</dbReference>
<dbReference type="PROSITE" id="PS51686">
    <property type="entry name" value="SAM_MT_RSMB_NOP"/>
    <property type="match status" value="1"/>
</dbReference>
<dbReference type="Proteomes" id="UP001151529">
    <property type="component" value="Chromosome 16"/>
</dbReference>